<dbReference type="Gramene" id="A02p32360.2_BraZ1">
    <property type="protein sequence ID" value="A02p32360.2_BraZ1.CDS.1"/>
    <property type="gene ID" value="A02g32360.2_BraZ1"/>
</dbReference>
<dbReference type="Proteomes" id="UP000694005">
    <property type="component" value="Chromosome A02"/>
</dbReference>
<evidence type="ECO:0000313" key="1">
    <source>
        <dbReference type="EMBL" id="CAG7894284.1"/>
    </source>
</evidence>
<organism evidence="2">
    <name type="scientific">Brassica campestris</name>
    <name type="common">Field mustard</name>
    <dbReference type="NCBI Taxonomy" id="3711"/>
    <lineage>
        <taxon>Eukaryota</taxon>
        <taxon>Viridiplantae</taxon>
        <taxon>Streptophyta</taxon>
        <taxon>Embryophyta</taxon>
        <taxon>Tracheophyta</taxon>
        <taxon>Spermatophyta</taxon>
        <taxon>Magnoliopsida</taxon>
        <taxon>eudicotyledons</taxon>
        <taxon>Gunneridae</taxon>
        <taxon>Pentapetalae</taxon>
        <taxon>rosids</taxon>
        <taxon>malvids</taxon>
        <taxon>Brassicales</taxon>
        <taxon>Brassicaceae</taxon>
        <taxon>Brassiceae</taxon>
        <taxon>Brassica</taxon>
    </lineage>
</organism>
<proteinExistence type="predicted"/>
<reference evidence="2" key="1">
    <citation type="submission" date="2018-11" db="EMBL/GenBank/DDBJ databases">
        <authorList>
            <consortium name="Genoscope - CEA"/>
            <person name="William W."/>
        </authorList>
    </citation>
    <scope>NUCLEOTIDE SEQUENCE</scope>
</reference>
<protein>
    <submittedName>
        <fullName evidence="1">Uncharacterized protein</fullName>
    </submittedName>
</protein>
<accession>A0A3P6AWF3</accession>
<dbReference type="AlphaFoldDB" id="A0A3P6AWF3"/>
<gene>
    <name evidence="2" type="ORF">BRAA02T07612Z</name>
    <name evidence="1" type="ORF">BRAPAZ1V2_A02P32360.2</name>
</gene>
<sequence>MKRNNQNPGTFLMSPRQGHQIIQGIRIVIRTGGRSFLSSKSTKRLWEALLSRNFPATGLRI</sequence>
<evidence type="ECO:0000313" key="2">
    <source>
        <dbReference type="EMBL" id="VDC90020.1"/>
    </source>
</evidence>
<dbReference type="EMBL" id="LS974618">
    <property type="protein sequence ID" value="CAG7894284.1"/>
    <property type="molecule type" value="Genomic_DNA"/>
</dbReference>
<dbReference type="EMBL" id="LR031573">
    <property type="protein sequence ID" value="VDC90020.1"/>
    <property type="molecule type" value="Genomic_DNA"/>
</dbReference>
<name>A0A3P6AWF3_BRACM</name>